<name>A0A2P2DZM6_9LEPT</name>
<evidence type="ECO:0000313" key="2">
    <source>
        <dbReference type="EMBL" id="GBF50079.1"/>
    </source>
</evidence>
<feature type="signal peptide" evidence="1">
    <location>
        <begin position="1"/>
        <end position="24"/>
    </location>
</feature>
<evidence type="ECO:0008006" key="4">
    <source>
        <dbReference type="Google" id="ProtNLM"/>
    </source>
</evidence>
<protein>
    <recommendedName>
        <fullName evidence="4">Outer membrane protein</fullName>
    </recommendedName>
</protein>
<gene>
    <name evidence="2" type="ORF">LPTSP4_16030</name>
</gene>
<comment type="caution">
    <text evidence="2">The sequence shown here is derived from an EMBL/GenBank/DDBJ whole genome shotgun (WGS) entry which is preliminary data.</text>
</comment>
<accession>A0A2P2DZM6</accession>
<proteinExistence type="predicted"/>
<keyword evidence="1" id="KW-0732">Signal</keyword>
<dbReference type="OrthoDB" id="334123at2"/>
<dbReference type="AlphaFoldDB" id="A0A2P2DZM6"/>
<reference evidence="2 3" key="1">
    <citation type="submission" date="2018-02" db="EMBL/GenBank/DDBJ databases">
        <title>Novel Leptospira species isolated from soil and water in Japan.</title>
        <authorList>
            <person name="Nakao R."/>
            <person name="Masuzawa T."/>
        </authorList>
    </citation>
    <scope>NUCLEOTIDE SEQUENCE [LARGE SCALE GENOMIC DNA]</scope>
    <source>
        <strain evidence="2 3">YH101</strain>
    </source>
</reference>
<sequence>MVHKFLFLIIFSFISSSLFSSLLAQGKVEGSALRVRGGLFYGGVKTDIEKRSTFADYFLVDLNQKWENGRGLDLINQLGADYYQSLGSGLVSHAFFGVQLNGHSRDYEWRSFYPAGIGIKEGTYKLNYNDFNLGLTLSIAPNFRILPKYVLRVVDQSFEGSLLGAGVPSYFGTQKTTAQGIAGLVGAGFEYDLNSDVTLFADLLVYGPLLINGKGSYNNEVILLRTDGGIYSTADGGYLFSSQKFSFGASYQLMPKLRLFASFDQEKMNTKSQSPTAFTLTTAGFSGLGTAGQFLAATKEETIDLTGIKFGLTYDIGF</sequence>
<dbReference type="Proteomes" id="UP000245133">
    <property type="component" value="Unassembled WGS sequence"/>
</dbReference>
<evidence type="ECO:0000256" key="1">
    <source>
        <dbReference type="SAM" id="SignalP"/>
    </source>
</evidence>
<evidence type="ECO:0000313" key="3">
    <source>
        <dbReference type="Proteomes" id="UP000245133"/>
    </source>
</evidence>
<organism evidence="2 3">
    <name type="scientific">Leptospira ryugenii</name>
    <dbReference type="NCBI Taxonomy" id="1917863"/>
    <lineage>
        <taxon>Bacteria</taxon>
        <taxon>Pseudomonadati</taxon>
        <taxon>Spirochaetota</taxon>
        <taxon>Spirochaetia</taxon>
        <taxon>Leptospirales</taxon>
        <taxon>Leptospiraceae</taxon>
        <taxon>Leptospira</taxon>
    </lineage>
</organism>
<dbReference type="RefSeq" id="WP_108975520.1">
    <property type="nucleotide sequence ID" value="NZ_BFBB01000003.1"/>
</dbReference>
<keyword evidence="3" id="KW-1185">Reference proteome</keyword>
<dbReference type="EMBL" id="BFBB01000003">
    <property type="protein sequence ID" value="GBF50079.1"/>
    <property type="molecule type" value="Genomic_DNA"/>
</dbReference>
<feature type="chain" id="PRO_5015104750" description="Outer membrane protein" evidence="1">
    <location>
        <begin position="25"/>
        <end position="318"/>
    </location>
</feature>